<dbReference type="AlphaFoldDB" id="A0A6A3MX05"/>
<dbReference type="Proteomes" id="UP000435112">
    <property type="component" value="Unassembled WGS sequence"/>
</dbReference>
<evidence type="ECO:0000313" key="1">
    <source>
        <dbReference type="EMBL" id="KAE9032451.1"/>
    </source>
</evidence>
<accession>A0A6A3MX05</accession>
<comment type="caution">
    <text evidence="1">The sequence shown here is derived from an EMBL/GenBank/DDBJ whole genome shotgun (WGS) entry which is preliminary data.</text>
</comment>
<dbReference type="EMBL" id="QXFU01000483">
    <property type="protein sequence ID" value="KAE9032451.1"/>
    <property type="molecule type" value="Genomic_DNA"/>
</dbReference>
<evidence type="ECO:0000313" key="2">
    <source>
        <dbReference type="Proteomes" id="UP000435112"/>
    </source>
</evidence>
<proteinExistence type="predicted"/>
<protein>
    <submittedName>
        <fullName evidence="1">Uncharacterized protein</fullName>
    </submittedName>
</protein>
<organism evidence="1 2">
    <name type="scientific">Phytophthora rubi</name>
    <dbReference type="NCBI Taxonomy" id="129364"/>
    <lineage>
        <taxon>Eukaryota</taxon>
        <taxon>Sar</taxon>
        <taxon>Stramenopiles</taxon>
        <taxon>Oomycota</taxon>
        <taxon>Peronosporomycetes</taxon>
        <taxon>Peronosporales</taxon>
        <taxon>Peronosporaceae</taxon>
        <taxon>Phytophthora</taxon>
    </lineage>
</organism>
<name>A0A6A3MX05_9STRA</name>
<gene>
    <name evidence="1" type="ORF">PR002_g9172</name>
</gene>
<dbReference type="OrthoDB" id="10517885at2759"/>
<reference evidence="1 2" key="1">
    <citation type="submission" date="2018-09" db="EMBL/GenBank/DDBJ databases">
        <title>Genomic investigation of the strawberry pathogen Phytophthora fragariae indicates pathogenicity is determined by transcriptional variation in three key races.</title>
        <authorList>
            <person name="Adams T.M."/>
            <person name="Armitage A.D."/>
            <person name="Sobczyk M.K."/>
            <person name="Bates H.J."/>
            <person name="Dunwell J.M."/>
            <person name="Nellist C.F."/>
            <person name="Harrison R.J."/>
        </authorList>
    </citation>
    <scope>NUCLEOTIDE SEQUENCE [LARGE SCALE GENOMIC DNA]</scope>
    <source>
        <strain evidence="1 2">SCRP324</strain>
    </source>
</reference>
<sequence length="108" mass="11535">MDHYGNVAAKRKLRTPGSKRCPEARLVVVARGGVRARAWHATAARQQAGFGWCAEVDGGVQAVVKMVAAPKPRKPSCRCRGAAVVKLVSVSEPRKPSCGSKAARPCLW</sequence>